<reference evidence="1" key="1">
    <citation type="submission" date="2019-11" db="EMBL/GenBank/DDBJ databases">
        <authorList>
            <person name="Feng L."/>
        </authorList>
    </citation>
    <scope>NUCLEOTIDE SEQUENCE</scope>
    <source>
        <strain evidence="1">CUreolyticusLFYP111</strain>
    </source>
</reference>
<sequence>MAEIRDGFNQWLSYEKVSFYAKKEFSQKQMQNIKNLLLNGVKKSEIEKLILEKEKIKNKPTKKKRFIDRFKF</sequence>
<proteinExistence type="predicted"/>
<accession>A0A6N2TI17</accession>
<dbReference type="AlphaFoldDB" id="A0A6N2TI17"/>
<organism evidence="1">
    <name type="scientific">Campylobacter ureolyticus</name>
    <dbReference type="NCBI Taxonomy" id="827"/>
    <lineage>
        <taxon>Bacteria</taxon>
        <taxon>Pseudomonadati</taxon>
        <taxon>Campylobacterota</taxon>
        <taxon>Epsilonproteobacteria</taxon>
        <taxon>Campylobacterales</taxon>
        <taxon>Campylobacteraceae</taxon>
        <taxon>Campylobacter</taxon>
    </lineage>
</organism>
<protein>
    <submittedName>
        <fullName evidence="1">Uncharacterized protein</fullName>
    </submittedName>
</protein>
<gene>
    <name evidence="1" type="ORF">CULFYP111_01387</name>
</gene>
<name>A0A6N2TI17_9BACT</name>
<dbReference type="RefSeq" id="WP_421731837.1">
    <property type="nucleotide sequence ID" value="NZ_CACRSK010000006.1"/>
</dbReference>
<dbReference type="EMBL" id="CACRSK010000006">
    <property type="protein sequence ID" value="VYT05147.1"/>
    <property type="molecule type" value="Genomic_DNA"/>
</dbReference>
<evidence type="ECO:0000313" key="1">
    <source>
        <dbReference type="EMBL" id="VYT05147.1"/>
    </source>
</evidence>